<proteinExistence type="predicted"/>
<keyword evidence="3" id="KW-1185">Reference proteome</keyword>
<keyword evidence="1" id="KW-0732">Signal</keyword>
<feature type="chain" id="PRO_5042833451" evidence="1">
    <location>
        <begin position="26"/>
        <end position="77"/>
    </location>
</feature>
<comment type="caution">
    <text evidence="2">The sequence shown here is derived from an EMBL/GenBank/DDBJ whole genome shotgun (WGS) entry which is preliminary data.</text>
</comment>
<sequence>MDASPHNVGWMAVALLLGLPPENVAMQKAPGRVAVAAPTAVASFRLFHTPNFPSRIGSLRRTDPQQRYLFASALSPV</sequence>
<reference evidence="2" key="1">
    <citation type="journal article" date="2023" name="Mol. Phylogenet. Evol.">
        <title>Genome-scale phylogeny and comparative genomics of the fungal order Sordariales.</title>
        <authorList>
            <person name="Hensen N."/>
            <person name="Bonometti L."/>
            <person name="Westerberg I."/>
            <person name="Brannstrom I.O."/>
            <person name="Guillou S."/>
            <person name="Cros-Aarteil S."/>
            <person name="Calhoun S."/>
            <person name="Haridas S."/>
            <person name="Kuo A."/>
            <person name="Mondo S."/>
            <person name="Pangilinan J."/>
            <person name="Riley R."/>
            <person name="LaButti K."/>
            <person name="Andreopoulos B."/>
            <person name="Lipzen A."/>
            <person name="Chen C."/>
            <person name="Yan M."/>
            <person name="Daum C."/>
            <person name="Ng V."/>
            <person name="Clum A."/>
            <person name="Steindorff A."/>
            <person name="Ohm R.A."/>
            <person name="Martin F."/>
            <person name="Silar P."/>
            <person name="Natvig D.O."/>
            <person name="Lalanne C."/>
            <person name="Gautier V."/>
            <person name="Ament-Velasquez S.L."/>
            <person name="Kruys A."/>
            <person name="Hutchinson M.I."/>
            <person name="Powell A.J."/>
            <person name="Barry K."/>
            <person name="Miller A.N."/>
            <person name="Grigoriev I.V."/>
            <person name="Debuchy R."/>
            <person name="Gladieux P."/>
            <person name="Hiltunen Thoren M."/>
            <person name="Johannesson H."/>
        </authorList>
    </citation>
    <scope>NUCLEOTIDE SEQUENCE</scope>
    <source>
        <strain evidence="2">CBS 731.68</strain>
    </source>
</reference>
<dbReference type="AlphaFoldDB" id="A0AAN6Z3S4"/>
<dbReference type="Proteomes" id="UP001302602">
    <property type="component" value="Unassembled WGS sequence"/>
</dbReference>
<protein>
    <submittedName>
        <fullName evidence="2">Uncharacterized protein</fullName>
    </submittedName>
</protein>
<dbReference type="EMBL" id="MU853228">
    <property type="protein sequence ID" value="KAK4123803.1"/>
    <property type="molecule type" value="Genomic_DNA"/>
</dbReference>
<dbReference type="GeneID" id="87829710"/>
<reference evidence="2" key="2">
    <citation type="submission" date="2023-05" db="EMBL/GenBank/DDBJ databases">
        <authorList>
            <consortium name="Lawrence Berkeley National Laboratory"/>
            <person name="Steindorff A."/>
            <person name="Hensen N."/>
            <person name="Bonometti L."/>
            <person name="Westerberg I."/>
            <person name="Brannstrom I.O."/>
            <person name="Guillou S."/>
            <person name="Cros-Aarteil S."/>
            <person name="Calhoun S."/>
            <person name="Haridas S."/>
            <person name="Kuo A."/>
            <person name="Mondo S."/>
            <person name="Pangilinan J."/>
            <person name="Riley R."/>
            <person name="Labutti K."/>
            <person name="Andreopoulos B."/>
            <person name="Lipzen A."/>
            <person name="Chen C."/>
            <person name="Yanf M."/>
            <person name="Daum C."/>
            <person name="Ng V."/>
            <person name="Clum A."/>
            <person name="Ohm R."/>
            <person name="Martin F."/>
            <person name="Silar P."/>
            <person name="Natvig D."/>
            <person name="Lalanne C."/>
            <person name="Gautier V."/>
            <person name="Ament-Velasquez S.L."/>
            <person name="Kruys A."/>
            <person name="Hutchinson M.I."/>
            <person name="Powell A.J."/>
            <person name="Barry K."/>
            <person name="Miller A.N."/>
            <person name="Grigoriev I.V."/>
            <person name="Debuchy R."/>
            <person name="Gladieux P."/>
            <person name="Thoren M.H."/>
            <person name="Johannesson H."/>
        </authorList>
    </citation>
    <scope>NUCLEOTIDE SEQUENCE</scope>
    <source>
        <strain evidence="2">CBS 731.68</strain>
    </source>
</reference>
<evidence type="ECO:0000313" key="3">
    <source>
        <dbReference type="Proteomes" id="UP001302602"/>
    </source>
</evidence>
<name>A0AAN6Z3S4_9PEZI</name>
<accession>A0AAN6Z3S4</accession>
<evidence type="ECO:0000256" key="1">
    <source>
        <dbReference type="SAM" id="SignalP"/>
    </source>
</evidence>
<gene>
    <name evidence="2" type="ORF">N657DRAFT_645402</name>
</gene>
<dbReference type="RefSeq" id="XP_062647574.1">
    <property type="nucleotide sequence ID" value="XM_062792941.1"/>
</dbReference>
<evidence type="ECO:0000313" key="2">
    <source>
        <dbReference type="EMBL" id="KAK4123803.1"/>
    </source>
</evidence>
<organism evidence="2 3">
    <name type="scientific">Parathielavia appendiculata</name>
    <dbReference type="NCBI Taxonomy" id="2587402"/>
    <lineage>
        <taxon>Eukaryota</taxon>
        <taxon>Fungi</taxon>
        <taxon>Dikarya</taxon>
        <taxon>Ascomycota</taxon>
        <taxon>Pezizomycotina</taxon>
        <taxon>Sordariomycetes</taxon>
        <taxon>Sordariomycetidae</taxon>
        <taxon>Sordariales</taxon>
        <taxon>Chaetomiaceae</taxon>
        <taxon>Parathielavia</taxon>
    </lineage>
</organism>
<feature type="signal peptide" evidence="1">
    <location>
        <begin position="1"/>
        <end position="25"/>
    </location>
</feature>